<organism evidence="1">
    <name type="scientific">Saccharum hybrid cultivar R570</name>
    <dbReference type="NCBI Taxonomy" id="131158"/>
    <lineage>
        <taxon>Eukaryota</taxon>
        <taxon>Viridiplantae</taxon>
        <taxon>Streptophyta</taxon>
        <taxon>Embryophyta</taxon>
        <taxon>Tracheophyta</taxon>
        <taxon>Spermatophyta</taxon>
        <taxon>Magnoliopsida</taxon>
        <taxon>Liliopsida</taxon>
        <taxon>Poales</taxon>
        <taxon>Poaceae</taxon>
        <taxon>PACMAD clade</taxon>
        <taxon>Panicoideae</taxon>
        <taxon>Andropogonodae</taxon>
        <taxon>Andropogoneae</taxon>
        <taxon>Saccharinae</taxon>
        <taxon>Saccharum</taxon>
        <taxon>Saccharum officinarum species complex</taxon>
    </lineage>
</organism>
<sequence>MPPHPRLSAAQYVARFEPQEPYEGGDQELSDAESRVGDTPMEDVVMGWTTKFHIMVPKADAFFHDMLTRTLDNYYYDWKATLEYRSAEYSHPWMDSYWETELWVKKRDPTTKEPKVESKFITRVSRATVEISMEDVAFNAFVYYHGLRSDKTLKGALRHFPCFLHDKGIWTVPPADDSSLTLQATVGLARELALHEVDLKDELLKEKELKEQAYKEIDQLRAELGHPKIYEKLN</sequence>
<evidence type="ECO:0000313" key="1">
    <source>
        <dbReference type="EMBL" id="AGT16314.1"/>
    </source>
</evidence>
<dbReference type="EMBL" id="KF184764">
    <property type="protein sequence ID" value="AGT16314.1"/>
    <property type="molecule type" value="Genomic_DNA"/>
</dbReference>
<name>A0A059Q047_9POAL</name>
<dbReference type="AlphaFoldDB" id="A0A059Q047"/>
<gene>
    <name evidence="1" type="ORF">SHCRBa_017_P09_R_200</name>
</gene>
<proteinExistence type="predicted"/>
<reference evidence="1" key="1">
    <citation type="submission" date="2013-05" db="EMBL/GenBank/DDBJ databases">
        <title>Building the sugarcane genome for biotechnology and identifying evolutionary trends.</title>
        <authorList>
            <person name="De Setta N."/>
            <person name="Monteiro-Vitorello C.B."/>
            <person name="Metcalfe C.J."/>
            <person name="Cruz G.M.Q."/>
            <person name="Del Bem L.E."/>
            <person name="Vicentini R."/>
            <person name="Nogueira F.T.S."/>
            <person name="Campos R.A."/>
            <person name="Nunes S.L."/>
            <person name="Turrini P.C.G."/>
            <person name="Vieira A.P."/>
            <person name="Cruz E.A.O."/>
            <person name="Correa T.C.S."/>
            <person name="Hotta C.T."/>
            <person name="de Mello-Varani A."/>
            <person name="Vautrin S."/>
            <person name="Trindade A.S."/>
            <person name="Vilela M.M."/>
            <person name="Horta C.L."/>
            <person name="Sato P.M."/>
            <person name="de Andrade R.F."/>
            <person name="Nishiyama M.Y."/>
            <person name="Cardoso-Silva C.B."/>
            <person name="Scortecci K.C."/>
            <person name="Garcia A.A.F."/>
            <person name="Carneiro M.S."/>
            <person name="Kim C."/>
            <person name="Paterson A.H."/>
            <person name="Berges H."/>
            <person name="D'Hont A."/>
            <person name="de-Souza A.P."/>
            <person name="Souza G.M."/>
            <person name="Vincentz M."/>
            <person name="Kitajima J.P."/>
            <person name="Van Sluys M.-A."/>
        </authorList>
    </citation>
    <scope>NUCLEOTIDE SEQUENCE</scope>
</reference>
<protein>
    <submittedName>
        <fullName evidence="1">Uncharacterized protein</fullName>
    </submittedName>
</protein>
<accession>A0A059Q047</accession>